<feature type="domain" description="Xylanase inhibitor N-terminal" evidence="4">
    <location>
        <begin position="5"/>
        <end position="61"/>
    </location>
</feature>
<keyword evidence="3" id="KW-0378">Hydrolase</keyword>
<dbReference type="Gene3D" id="2.40.70.10">
    <property type="entry name" value="Acid Proteases"/>
    <property type="match status" value="2"/>
</dbReference>
<dbReference type="Proteomes" id="UP000682877">
    <property type="component" value="Chromosome 4"/>
</dbReference>
<dbReference type="SUPFAM" id="SSF50630">
    <property type="entry name" value="Acid proteases"/>
    <property type="match status" value="1"/>
</dbReference>
<sequence>MRRIQNVCKYRYSYGDQSFSKGDVATETISIDSASGSPVSFPGTVFGCGYNNGGTFDETGSGSSVSVAAIISNLPARFVDFEEILLLLVSQSIKSPYLLLLDARSHLRREEKDPYTGSSYNPNNGGIFSETSGNIIIDSGTTLTLLDSGFFDRFGVAVEESVTGAKRVSDPQGLLSHCFKSGSAEIGLPEITCISRAPM</sequence>
<dbReference type="GO" id="GO:0006508">
    <property type="term" value="P:proteolysis"/>
    <property type="evidence" value="ECO:0007669"/>
    <property type="project" value="UniProtKB-KW"/>
</dbReference>
<dbReference type="InterPro" id="IPR051708">
    <property type="entry name" value="Plant_Aspart_Prot_A1"/>
</dbReference>
<dbReference type="GO" id="GO:0004190">
    <property type="term" value="F:aspartic-type endopeptidase activity"/>
    <property type="evidence" value="ECO:0007669"/>
    <property type="project" value="InterPro"/>
</dbReference>
<dbReference type="EMBL" id="LR999454">
    <property type="protein sequence ID" value="CAE6031282.1"/>
    <property type="molecule type" value="Genomic_DNA"/>
</dbReference>
<accession>A0A8S2ADR8</accession>
<dbReference type="PROSITE" id="PS00141">
    <property type="entry name" value="ASP_PROTEASE"/>
    <property type="match status" value="1"/>
</dbReference>
<gene>
    <name evidence="5" type="ORF">AARE701A_LOCUS10589</name>
</gene>
<comment type="similarity">
    <text evidence="1">Belongs to the peptidase A1 family.</text>
</comment>
<dbReference type="AlphaFoldDB" id="A0A8S2ADR8"/>
<protein>
    <recommendedName>
        <fullName evidence="4">Xylanase inhibitor N-terminal domain-containing protein</fullName>
    </recommendedName>
</protein>
<dbReference type="InterPro" id="IPR001969">
    <property type="entry name" value="Aspartic_peptidase_AS"/>
</dbReference>
<dbReference type="InterPro" id="IPR032861">
    <property type="entry name" value="TAXi_N"/>
</dbReference>
<dbReference type="Pfam" id="PF14543">
    <property type="entry name" value="TAXi_N"/>
    <property type="match status" value="1"/>
</dbReference>
<dbReference type="PANTHER" id="PTHR47967:SF128">
    <property type="entry name" value="ASPARTIC PROTEINASE CDR1-LIKE"/>
    <property type="match status" value="1"/>
</dbReference>
<reference evidence="5" key="1">
    <citation type="submission" date="2021-01" db="EMBL/GenBank/DDBJ databases">
        <authorList>
            <person name="Bezrukov I."/>
        </authorList>
    </citation>
    <scope>NUCLEOTIDE SEQUENCE</scope>
</reference>
<name>A0A8S2ADR8_ARAAE</name>
<evidence type="ECO:0000313" key="5">
    <source>
        <dbReference type="EMBL" id="CAE6031282.1"/>
    </source>
</evidence>
<evidence type="ECO:0000259" key="4">
    <source>
        <dbReference type="Pfam" id="PF14543"/>
    </source>
</evidence>
<evidence type="ECO:0000313" key="6">
    <source>
        <dbReference type="Proteomes" id="UP000682877"/>
    </source>
</evidence>
<evidence type="ECO:0000256" key="1">
    <source>
        <dbReference type="ARBA" id="ARBA00007447"/>
    </source>
</evidence>
<dbReference type="PANTHER" id="PTHR47967">
    <property type="entry name" value="OS07G0603500 PROTEIN-RELATED"/>
    <property type="match status" value="1"/>
</dbReference>
<dbReference type="GO" id="GO:0005576">
    <property type="term" value="C:extracellular region"/>
    <property type="evidence" value="ECO:0007669"/>
    <property type="project" value="TreeGrafter"/>
</dbReference>
<evidence type="ECO:0000256" key="2">
    <source>
        <dbReference type="ARBA" id="ARBA00022670"/>
    </source>
</evidence>
<keyword evidence="6" id="KW-1185">Reference proteome</keyword>
<organism evidence="5 6">
    <name type="scientific">Arabidopsis arenosa</name>
    <name type="common">Sand rock-cress</name>
    <name type="synonym">Cardaminopsis arenosa</name>
    <dbReference type="NCBI Taxonomy" id="38785"/>
    <lineage>
        <taxon>Eukaryota</taxon>
        <taxon>Viridiplantae</taxon>
        <taxon>Streptophyta</taxon>
        <taxon>Embryophyta</taxon>
        <taxon>Tracheophyta</taxon>
        <taxon>Spermatophyta</taxon>
        <taxon>Magnoliopsida</taxon>
        <taxon>eudicotyledons</taxon>
        <taxon>Gunneridae</taxon>
        <taxon>Pentapetalae</taxon>
        <taxon>rosids</taxon>
        <taxon>malvids</taxon>
        <taxon>Brassicales</taxon>
        <taxon>Brassicaceae</taxon>
        <taxon>Camelineae</taxon>
        <taxon>Arabidopsis</taxon>
    </lineage>
</organism>
<proteinExistence type="inferred from homology"/>
<evidence type="ECO:0000256" key="3">
    <source>
        <dbReference type="ARBA" id="ARBA00022801"/>
    </source>
</evidence>
<dbReference type="InterPro" id="IPR021109">
    <property type="entry name" value="Peptidase_aspartic_dom_sf"/>
</dbReference>
<keyword evidence="2" id="KW-0645">Protease</keyword>